<reference evidence="3 5" key="1">
    <citation type="submission" date="2015-09" db="EMBL/GenBank/DDBJ databases">
        <title>Genome announcement of multiple Pseudomonas syringae strains.</title>
        <authorList>
            <person name="Thakur S."/>
            <person name="Wang P.W."/>
            <person name="Gong Y."/>
            <person name="Weir B.S."/>
            <person name="Guttman D.S."/>
        </authorList>
    </citation>
    <scope>NUCLEOTIDE SEQUENCE [LARGE SCALE GENOMIC DNA]</scope>
    <source>
        <strain evidence="3 5">ICMP17524</strain>
    </source>
</reference>
<proteinExistence type="predicted"/>
<dbReference type="InterPro" id="IPR035093">
    <property type="entry name" value="RelE/ParE_toxin_dom_sf"/>
</dbReference>
<dbReference type="SUPFAM" id="SSF143011">
    <property type="entry name" value="RelE-like"/>
    <property type="match status" value="1"/>
</dbReference>
<dbReference type="Pfam" id="PF15738">
    <property type="entry name" value="YafQ_toxin"/>
    <property type="match status" value="1"/>
</dbReference>
<geneLocation type="plasmid" evidence="4">
    <name>PP3</name>
</geneLocation>
<gene>
    <name evidence="3" type="ORF">ALO50_200025</name>
    <name evidence="4" type="ORF">PSCFBP6110_P300091</name>
</gene>
<evidence type="ECO:0000256" key="2">
    <source>
        <dbReference type="PIRSR" id="PIRSR006156-1"/>
    </source>
</evidence>
<evidence type="ECO:0000313" key="4">
    <source>
        <dbReference type="EMBL" id="SPD89621.1"/>
    </source>
</evidence>
<dbReference type="GO" id="GO:0004521">
    <property type="term" value="F:RNA endonuclease activity"/>
    <property type="evidence" value="ECO:0007669"/>
    <property type="project" value="TreeGrafter"/>
</dbReference>
<accession>A0A0P9N248</accession>
<dbReference type="EMBL" id="LJQA01000342">
    <property type="protein sequence ID" value="KPW95640.1"/>
    <property type="molecule type" value="Genomic_DNA"/>
</dbReference>
<dbReference type="InterPro" id="IPR004386">
    <property type="entry name" value="Toxin_YafQ-like"/>
</dbReference>
<sequence length="106" mass="12336">MAKKPARPANLKRAPLPKRTAYTPEFKKSWKRHNDAGRQPMTEARDVMRMLWEGDTLPAQYLDHELQGEWAGNRECHIRGDFLLVYQVTKTDVIFVDIGTHAELFK</sequence>
<evidence type="ECO:0000313" key="6">
    <source>
        <dbReference type="Proteomes" id="UP000305348"/>
    </source>
</evidence>
<dbReference type="Gene3D" id="3.30.2310.20">
    <property type="entry name" value="RelE-like"/>
    <property type="match status" value="1"/>
</dbReference>
<dbReference type="PANTHER" id="PTHR40588:SF1">
    <property type="entry name" value="MRNA INTERFERASE TOXIN YAFQ"/>
    <property type="match status" value="1"/>
</dbReference>
<organism evidence="3 5">
    <name type="scientific">Pseudomonas syringae pv. cerasicola</name>
    <dbReference type="NCBI Taxonomy" id="264451"/>
    <lineage>
        <taxon>Bacteria</taxon>
        <taxon>Pseudomonadati</taxon>
        <taxon>Pseudomonadota</taxon>
        <taxon>Gammaproteobacteria</taxon>
        <taxon>Pseudomonadales</taxon>
        <taxon>Pseudomonadaceae</taxon>
        <taxon>Pseudomonas</taxon>
        <taxon>Pseudomonas syringae</taxon>
    </lineage>
</organism>
<evidence type="ECO:0000313" key="5">
    <source>
        <dbReference type="Proteomes" id="UP000050356"/>
    </source>
</evidence>
<dbReference type="GO" id="GO:0006402">
    <property type="term" value="P:mRNA catabolic process"/>
    <property type="evidence" value="ECO:0007669"/>
    <property type="project" value="TreeGrafter"/>
</dbReference>
<dbReference type="PIRSF" id="PIRSF006156">
    <property type="entry name" value="YafQ"/>
    <property type="match status" value="1"/>
</dbReference>
<keyword evidence="1" id="KW-1277">Toxin-antitoxin system</keyword>
<evidence type="ECO:0000256" key="1">
    <source>
        <dbReference type="ARBA" id="ARBA00022649"/>
    </source>
</evidence>
<dbReference type="EMBL" id="LT985212">
    <property type="protein sequence ID" value="SPD89621.1"/>
    <property type="molecule type" value="Genomic_DNA"/>
</dbReference>
<geneLocation type="plasmid" evidence="6">
    <name>pp3</name>
</geneLocation>
<dbReference type="NCBIfam" id="TIGR02385">
    <property type="entry name" value="RelE_StbE"/>
    <property type="match status" value="1"/>
</dbReference>
<reference evidence="6" key="3">
    <citation type="submission" date="2018-02" db="EMBL/GenBank/DDBJ databases">
        <authorList>
            <person name="Blom J."/>
        </authorList>
    </citation>
    <scope>NUCLEOTIDE SEQUENCE [LARGE SCALE GENOMIC DNA]</scope>
    <source>
        <strain evidence="6">CFBP 6110</strain>
        <plasmid evidence="6">pp3</plasmid>
    </source>
</reference>
<keyword evidence="4" id="KW-0614">Plasmid</keyword>
<feature type="active site" description="Proton donor" evidence="2">
    <location>
        <position position="101"/>
    </location>
</feature>
<dbReference type="InterPro" id="IPR007712">
    <property type="entry name" value="RelE/ParE_toxin"/>
</dbReference>
<dbReference type="AlphaFoldDB" id="A0A0P9N248"/>
<dbReference type="PATRIC" id="fig|264451.4.peg.144"/>
<protein>
    <submittedName>
        <fullName evidence="4">Putative toxin of the YafQ-DinJ toxin-antitoxin system, addiction module toxin, RelE/StbE family</fullName>
    </submittedName>
</protein>
<dbReference type="PANTHER" id="PTHR40588">
    <property type="entry name" value="MRNA INTERFERASE TOXIN YAFQ"/>
    <property type="match status" value="1"/>
</dbReference>
<evidence type="ECO:0000313" key="3">
    <source>
        <dbReference type="EMBL" id="KPW95640.1"/>
    </source>
</evidence>
<dbReference type="Proteomes" id="UP000305348">
    <property type="component" value="Plasmid PP3"/>
</dbReference>
<dbReference type="GO" id="GO:0006415">
    <property type="term" value="P:translational termination"/>
    <property type="evidence" value="ECO:0007669"/>
    <property type="project" value="TreeGrafter"/>
</dbReference>
<name>A0A0P9N248_PSESX</name>
<reference evidence="4" key="2">
    <citation type="submission" date="2018-02" db="EMBL/GenBank/DDBJ databases">
        <authorList>
            <person name="Cohen D.B."/>
            <person name="Kent A.D."/>
        </authorList>
    </citation>
    <scope>NUCLEOTIDE SEQUENCE</scope>
    <source>
        <strain evidence="4">CFBP 6110</strain>
    </source>
</reference>
<dbReference type="Proteomes" id="UP000050356">
    <property type="component" value="Unassembled WGS sequence"/>
</dbReference>
<dbReference type="RefSeq" id="WP_015060653.1">
    <property type="nucleotide sequence ID" value="NZ_LJQA01000342.1"/>
</dbReference>